<feature type="domain" description="Purple acid phosphatase N-terminal" evidence="13">
    <location>
        <begin position="181"/>
        <end position="288"/>
    </location>
</feature>
<comment type="subunit">
    <text evidence="5">Homodimer.</text>
</comment>
<feature type="domain" description="Calcineurin-like phosphoesterase" evidence="11">
    <location>
        <begin position="300"/>
        <end position="495"/>
    </location>
</feature>
<comment type="catalytic activity">
    <reaction evidence="10">
        <text>a phosphate monoester + H2O = an alcohol + phosphate</text>
        <dbReference type="Rhea" id="RHEA:15017"/>
        <dbReference type="ChEBI" id="CHEBI:15377"/>
        <dbReference type="ChEBI" id="CHEBI:30879"/>
        <dbReference type="ChEBI" id="CHEBI:43474"/>
        <dbReference type="ChEBI" id="CHEBI:67140"/>
        <dbReference type="EC" id="3.1.3.2"/>
    </reaction>
</comment>
<evidence type="ECO:0000256" key="2">
    <source>
        <dbReference type="ARBA" id="ARBA00001962"/>
    </source>
</evidence>
<keyword evidence="16" id="KW-1185">Reference proteome</keyword>
<feature type="chain" id="PRO_5007359051" description="Purple acid phosphatase" evidence="10">
    <location>
        <begin position="30"/>
        <end position="604"/>
    </location>
</feature>
<proteinExistence type="inferred from homology"/>
<dbReference type="Pfam" id="PF14008">
    <property type="entry name" value="Metallophos_C"/>
    <property type="match status" value="1"/>
</dbReference>
<dbReference type="InterPro" id="IPR015914">
    <property type="entry name" value="PAPs_N"/>
</dbReference>
<dbReference type="Gramene" id="C.cajan_08507.t">
    <property type="protein sequence ID" value="C.cajan_08507.t"/>
    <property type="gene ID" value="C.cajan_08507"/>
</dbReference>
<dbReference type="EMBL" id="CM003605">
    <property type="protein sequence ID" value="KYP69563.1"/>
    <property type="molecule type" value="Genomic_DNA"/>
</dbReference>
<sequence length="604" mass="68812">MKGNVGNWLRLKVLLLLILCFTNSRIVFAENHIDGFGEQPLAKIAIDKTVLALHSSAYIRPLHFLLGIQGDDTEWVTVELESPHPSVDDWVGVFSPANFNSSTCPQSGRAEEPYICTAPIKYKYANHSNPNYTKTRKAILQFQLINQRADFSFALFSGGLSNPRLVAVSNSISFANPKAPVYPRLALGKSWDEMTVTWTSGYDIDEAVPFVEWGPEGGSPTRSPAGTLTFTRNSMCGEPARTVGWRDPGFIHTSFLKELWPNLRYTYRLGHMLLSDGSYVWSKTYSFKASPYPGQNSLQRVIIFGDMGKAERDGSNEYANYQPGSLNTTDQLIKDLNNYDIVFHIGDLPYANGYISQWDQFTAQVKEISSTVPYMIARFRWRMWSSGRNHVPAENKAKFWYKADYGMFRFCIADSEHDWREGSEQYKFIEHCLATVDRKQQPWLIFSAHRPLGYSSNAWYGREGSFEEPMGRESLQKLWQKYKVDIAFYGHVHNYERICPIYQNICVNSEKHHYSGTVNGTIHVVVGGAGSHLSNFSSVPPYWSLFRDLDFGFGKLTAFNHSYLLFEYKRSSDGKVYDFFTISRDYRDVLACVHDGCEKTTLAA</sequence>
<dbReference type="Gene3D" id="2.60.40.380">
    <property type="entry name" value="Purple acid phosphatase-like, N-terminal"/>
    <property type="match status" value="1"/>
</dbReference>
<dbReference type="EC" id="3.1.3.2" evidence="10"/>
<protein>
    <recommendedName>
        <fullName evidence="10">Purple acid phosphatase</fullName>
        <ecNumber evidence="10">3.1.3.2</ecNumber>
    </recommendedName>
</protein>
<keyword evidence="9" id="KW-0325">Glycoprotein</keyword>
<dbReference type="PANTHER" id="PTHR45778">
    <property type="entry name" value="PURPLE ACID PHOSPHATASE-RELATED"/>
    <property type="match status" value="1"/>
</dbReference>
<dbReference type="InterPro" id="IPR008963">
    <property type="entry name" value="Purple_acid_Pase-like_N"/>
</dbReference>
<dbReference type="CDD" id="cd00839">
    <property type="entry name" value="MPP_PAPs"/>
    <property type="match status" value="1"/>
</dbReference>
<evidence type="ECO:0000259" key="14">
    <source>
        <dbReference type="Pfam" id="PF17808"/>
    </source>
</evidence>
<evidence type="ECO:0000256" key="4">
    <source>
        <dbReference type="ARBA" id="ARBA00008723"/>
    </source>
</evidence>
<evidence type="ECO:0000256" key="1">
    <source>
        <dbReference type="ARBA" id="ARBA00001947"/>
    </source>
</evidence>
<evidence type="ECO:0000256" key="10">
    <source>
        <dbReference type="RuleBase" id="RU361203"/>
    </source>
</evidence>
<dbReference type="Pfam" id="PF00149">
    <property type="entry name" value="Metallophos"/>
    <property type="match status" value="1"/>
</dbReference>
<comment type="cofactor">
    <cofactor evidence="2">
        <name>Fe cation</name>
        <dbReference type="ChEBI" id="CHEBI:24875"/>
    </cofactor>
</comment>
<dbReference type="SUPFAM" id="SSF56300">
    <property type="entry name" value="Metallo-dependent phosphatases"/>
    <property type="match status" value="1"/>
</dbReference>
<keyword evidence="8" id="KW-0862">Zinc</keyword>
<comment type="cofactor">
    <cofactor evidence="1">
        <name>Zn(2+)</name>
        <dbReference type="ChEBI" id="CHEBI:29105"/>
    </cofactor>
</comment>
<gene>
    <name evidence="15" type="ORF">KK1_008758</name>
</gene>
<dbReference type="PANTHER" id="PTHR45778:SF40">
    <property type="entry name" value="PURPLE ACID PHOSPHATASE"/>
    <property type="match status" value="1"/>
</dbReference>
<comment type="similarity">
    <text evidence="4 10">Belongs to the metallophosphoesterase superfamily. Purple acid phosphatase family.</text>
</comment>
<evidence type="ECO:0000256" key="5">
    <source>
        <dbReference type="ARBA" id="ARBA00011738"/>
    </source>
</evidence>
<comment type="subcellular location">
    <subcellularLocation>
        <location evidence="3">Secreted</location>
    </subcellularLocation>
</comment>
<dbReference type="InterPro" id="IPR040974">
    <property type="entry name" value="Fn3_PAP"/>
</dbReference>
<dbReference type="Gene3D" id="3.60.21.10">
    <property type="match status" value="1"/>
</dbReference>
<dbReference type="InterPro" id="IPR029052">
    <property type="entry name" value="Metallo-depent_PP-like"/>
</dbReference>
<reference evidence="15 16" key="1">
    <citation type="journal article" date="2012" name="Nat. Biotechnol.">
        <title>Draft genome sequence of pigeonpea (Cajanus cajan), an orphan legume crop of resource-poor farmers.</title>
        <authorList>
            <person name="Varshney R.K."/>
            <person name="Chen W."/>
            <person name="Li Y."/>
            <person name="Bharti A.K."/>
            <person name="Saxena R.K."/>
            <person name="Schlueter J.A."/>
            <person name="Donoghue M.T."/>
            <person name="Azam S."/>
            <person name="Fan G."/>
            <person name="Whaley A.M."/>
            <person name="Farmer A.D."/>
            <person name="Sheridan J."/>
            <person name="Iwata A."/>
            <person name="Tuteja R."/>
            <person name="Penmetsa R.V."/>
            <person name="Wu W."/>
            <person name="Upadhyaya H.D."/>
            <person name="Yang S.P."/>
            <person name="Shah T."/>
            <person name="Saxena K.B."/>
            <person name="Michael T."/>
            <person name="McCombie W.R."/>
            <person name="Yang B."/>
            <person name="Zhang G."/>
            <person name="Yang H."/>
            <person name="Wang J."/>
            <person name="Spillane C."/>
            <person name="Cook D.R."/>
            <person name="May G.D."/>
            <person name="Xu X."/>
            <person name="Jackson S.A."/>
        </authorList>
    </citation>
    <scope>NUCLEOTIDE SEQUENCE [LARGE SCALE GENOMIC DNA]</scope>
    <source>
        <strain evidence="16">cv. Asha</strain>
    </source>
</reference>
<feature type="signal peptide" evidence="10">
    <location>
        <begin position="1"/>
        <end position="29"/>
    </location>
</feature>
<evidence type="ECO:0000256" key="3">
    <source>
        <dbReference type="ARBA" id="ARBA00004613"/>
    </source>
</evidence>
<evidence type="ECO:0000259" key="13">
    <source>
        <dbReference type="Pfam" id="PF16656"/>
    </source>
</evidence>
<dbReference type="GO" id="GO:0046872">
    <property type="term" value="F:metal ion binding"/>
    <property type="evidence" value="ECO:0007669"/>
    <property type="project" value="InterPro"/>
</dbReference>
<dbReference type="InterPro" id="IPR041792">
    <property type="entry name" value="MPP_PAP"/>
</dbReference>
<dbReference type="InterPro" id="IPR025733">
    <property type="entry name" value="PAPs_C"/>
</dbReference>
<dbReference type="Pfam" id="PF16656">
    <property type="entry name" value="Pur_ac_phosph_N"/>
    <property type="match status" value="1"/>
</dbReference>
<organism evidence="15 16">
    <name type="scientific">Cajanus cajan</name>
    <name type="common">Pigeon pea</name>
    <name type="synonym">Cajanus indicus</name>
    <dbReference type="NCBI Taxonomy" id="3821"/>
    <lineage>
        <taxon>Eukaryota</taxon>
        <taxon>Viridiplantae</taxon>
        <taxon>Streptophyta</taxon>
        <taxon>Embryophyta</taxon>
        <taxon>Tracheophyta</taxon>
        <taxon>Spermatophyta</taxon>
        <taxon>Magnoliopsida</taxon>
        <taxon>eudicotyledons</taxon>
        <taxon>Gunneridae</taxon>
        <taxon>Pentapetalae</taxon>
        <taxon>rosids</taxon>
        <taxon>fabids</taxon>
        <taxon>Fabales</taxon>
        <taxon>Fabaceae</taxon>
        <taxon>Papilionoideae</taxon>
        <taxon>50 kb inversion clade</taxon>
        <taxon>NPAAA clade</taxon>
        <taxon>indigoferoid/millettioid clade</taxon>
        <taxon>Phaseoleae</taxon>
        <taxon>Cajanus</taxon>
    </lineage>
</organism>
<evidence type="ECO:0000256" key="7">
    <source>
        <dbReference type="ARBA" id="ARBA00022729"/>
    </source>
</evidence>
<dbReference type="AlphaFoldDB" id="A0A151TRB6"/>
<dbReference type="Proteomes" id="UP000075243">
    <property type="component" value="Chromosome 3"/>
</dbReference>
<feature type="domain" description="Purple acid phosphatase C-terminal" evidence="12">
    <location>
        <begin position="520"/>
        <end position="578"/>
    </location>
</feature>
<keyword evidence="10 15" id="KW-0378">Hydrolase</keyword>
<keyword evidence="6" id="KW-0964">Secreted</keyword>
<evidence type="ECO:0000259" key="11">
    <source>
        <dbReference type="Pfam" id="PF00149"/>
    </source>
</evidence>
<accession>A0A151TRB6</accession>
<feature type="domain" description="Purple acid phosphatase Fn3-like" evidence="14">
    <location>
        <begin position="64"/>
        <end position="176"/>
    </location>
</feature>
<name>A0A151TRB6_CAJCA</name>
<keyword evidence="7 10" id="KW-0732">Signal</keyword>
<dbReference type="Pfam" id="PF17808">
    <property type="entry name" value="fn3_PAP"/>
    <property type="match status" value="1"/>
</dbReference>
<dbReference type="OMA" id="VEWGMAG"/>
<dbReference type="GO" id="GO:0003993">
    <property type="term" value="F:acid phosphatase activity"/>
    <property type="evidence" value="ECO:0007669"/>
    <property type="project" value="UniProtKB-EC"/>
</dbReference>
<evidence type="ECO:0000256" key="8">
    <source>
        <dbReference type="ARBA" id="ARBA00022833"/>
    </source>
</evidence>
<evidence type="ECO:0000313" key="16">
    <source>
        <dbReference type="Proteomes" id="UP000075243"/>
    </source>
</evidence>
<dbReference type="GO" id="GO:0005576">
    <property type="term" value="C:extracellular region"/>
    <property type="evidence" value="ECO:0007669"/>
    <property type="project" value="UniProtKB-SubCell"/>
</dbReference>
<evidence type="ECO:0000256" key="6">
    <source>
        <dbReference type="ARBA" id="ARBA00022525"/>
    </source>
</evidence>
<evidence type="ECO:0000313" key="15">
    <source>
        <dbReference type="EMBL" id="KYP69563.1"/>
    </source>
</evidence>
<dbReference type="InterPro" id="IPR004843">
    <property type="entry name" value="Calcineurin-like_PHP"/>
</dbReference>
<evidence type="ECO:0000256" key="9">
    <source>
        <dbReference type="ARBA" id="ARBA00023180"/>
    </source>
</evidence>
<dbReference type="SUPFAM" id="SSF49363">
    <property type="entry name" value="Purple acid phosphatase, N-terminal domain"/>
    <property type="match status" value="1"/>
</dbReference>
<evidence type="ECO:0000259" key="12">
    <source>
        <dbReference type="Pfam" id="PF14008"/>
    </source>
</evidence>